<evidence type="ECO:0000256" key="8">
    <source>
        <dbReference type="ARBA" id="ARBA00023175"/>
    </source>
</evidence>
<reference evidence="15 16" key="1">
    <citation type="submission" date="2019-09" db="EMBL/GenBank/DDBJ databases">
        <title>Bird 10,000 Genomes (B10K) Project - Family phase.</title>
        <authorList>
            <person name="Zhang G."/>
        </authorList>
    </citation>
    <scope>NUCLEOTIDE SEQUENCE [LARGE SCALE GENOMIC DNA]</scope>
    <source>
        <strain evidence="15">B10K-DU-001-71</strain>
        <tissue evidence="15">Muscle</tissue>
    </source>
</reference>
<dbReference type="CDD" id="cd15470">
    <property type="entry name" value="Myo5_CBD"/>
    <property type="match status" value="1"/>
</dbReference>
<evidence type="ECO:0000256" key="4">
    <source>
        <dbReference type="ARBA" id="ARBA00022840"/>
    </source>
</evidence>
<dbReference type="SMART" id="SM00015">
    <property type="entry name" value="IQ"/>
    <property type="match status" value="6"/>
</dbReference>
<proteinExistence type="inferred from homology"/>
<dbReference type="GO" id="GO:0016020">
    <property type="term" value="C:membrane"/>
    <property type="evidence" value="ECO:0007669"/>
    <property type="project" value="TreeGrafter"/>
</dbReference>
<protein>
    <submittedName>
        <fullName evidence="15">MYO5B protein</fullName>
    </submittedName>
</protein>
<sequence length="1774" mass="200107">QGARVWIPDPTEVWRAAEITRSYREGDAVLHLRLEDGSALAHPVELQLPPLCNPDCLLGANDLVALSHLHEPAVLHSLRRRFLEANSIYTYCGTILIAINPYKPLPIYEEEVIHAYSGHELGDMDPHIFALADEAFRQMVRFGKNQSLIISGESGAGKTATAKYAMRFFTTVGGCCGDSSMEEKVLGSIPLMEAFGNAKTTRNDNSSRFGKYLEIGFIQENVTGATIKTYLLEKSRVTFQAKEERNYHIFYQLCALATLPELQGLGLRGAESFHYTCQGQCSSAQNARDAEDLESTRHSLFLLGVLQSEQLELFSILAAILHLGNVVIRERDRHGDSCDVEPGSEALELFCALLGVEVAQVTFWLCHRKLVTAGETFLKPLSRQQALDSRDALARHMYGQVFSWMVRRVNRALRSLKGHHSSIGILDIYGFEMFERNSFEQFCINYANEKLQQLFNLHIFKLDQEEYVTEGIPWVFVDFCDNQPCLELIEGRLGILDLLNEECKMPQGSDGNWAQKLYQTHLSSSHFEKPKRPTDAFIVSHFAGKVEYQCEGFVEKNRDAVPEELVGLLRASKSALLTELFLEDGDVPVSLQSRRSGGARGPGCSGRRSLPRSQRSKKSLSSQFKASLARLMEVLGSTTPHYIRCINPNSGKQPFVFDSRQVVEQLRACGVLETIQISASGYPSRWTYQEFLERYRPLVSREELQGTDMKQICSTALGRLLQDPSKYECGQTKVFFRAGQVAVLEELRVQRLRAACTLLQRLLRGWLARRRWARLRGAVLCLQRHARGMLARRFVRMLRRTRAAVVLQKSLRMFLARRSFLRLRQATITIQAFARGLLARRRYREMVLHRKAVVIQAAVRGWLARVRYARVRQAVLLLQCCCRRARAQWELRRLRLEARSVEHYKQLHKGMEIKVIQLQCRLDEQAQEKQQLVEQLSGLRAAHAEELQSLRDEMRRLQEVVAGNAQVQQLAQLERHSCLGPEVEELRQVCLRLYPPSAFLQRLAEMAAVQLQLGEERDALIQRALEQSQDLEELLLRVARESQGLLRERERYRSLEQEYARLEQDYENLRDEVAFHRVRAWPGSRSLRPAPGSAGCSPLWEKWIPHLRRSPSSESFQGSESSFLSSSASTAPLRDSSDLQAEATGWGLVPSGGMSPGFTGCCFKPCLCAQGLEEPQPGRETLSGGGGLDPLERSYLLSKEEQAQAWEELPRPAPQLEERKPLELFKCRVSCCPDAVSRAVSRLAGLGWQGWVWTGRTLLSPPQNIAERLGLGRSSGQAVGHDLRHACDALQVTNRLLVNQLREERQQHEEEVRGLHLAICYLKQLNQQQAALIKELQLKRENWELAQKLEKQKTNVKLQKQLGAYTKQIQELAATREAPGPAPAVLPSQPLSGLSQAVLVWRKEDQGRIVKAIITDYKPHSGSGALPDLPAYVLFLCLRHADLCRDEPRARSLVDAAIDAIKGVMKKHSSDLDTVALWLANTCRLLNCLHQYGQDERYRAGNTARQDEHRLRNVDPRSCCRSLGVLAVQLYQQLIRTAERDLKPMIVAAMLESEPIRGLSSSCPLSRRRSSSAPAHTLPKLLQCLGSFRATLDHHGLAPSVGHQALRQLLFLINGTTLNCLLLRKDMCSWSCGIQLRYNISQVEQWLREQGLQQSGACEALEPLVQAAQLLQVKKVTEEDAGALCSLCTALTPQQVVKILRAYTPAMGLEECVSPRFISSVERRLQDQYGEGPSQLLVDTSHLFPVHVPFTASPLHLDELHIPETLNLAFLGRL</sequence>
<organism evidence="15 16">
    <name type="scientific">Platysteira castanea</name>
    <dbReference type="NCBI Taxonomy" id="1160851"/>
    <lineage>
        <taxon>Eukaryota</taxon>
        <taxon>Metazoa</taxon>
        <taxon>Chordata</taxon>
        <taxon>Craniata</taxon>
        <taxon>Vertebrata</taxon>
        <taxon>Euteleostomi</taxon>
        <taxon>Archelosauria</taxon>
        <taxon>Archosauria</taxon>
        <taxon>Dinosauria</taxon>
        <taxon>Saurischia</taxon>
        <taxon>Theropoda</taxon>
        <taxon>Coelurosauria</taxon>
        <taxon>Aves</taxon>
        <taxon>Neognathae</taxon>
        <taxon>Neoaves</taxon>
        <taxon>Telluraves</taxon>
        <taxon>Australaves</taxon>
        <taxon>Passeriformes</taxon>
        <taxon>Corvoidea</taxon>
        <taxon>Platysteiridae</taxon>
        <taxon>Platysteira</taxon>
    </lineage>
</organism>
<feature type="coiled-coil region" evidence="11">
    <location>
        <begin position="915"/>
        <end position="960"/>
    </location>
</feature>
<dbReference type="InterPro" id="IPR001609">
    <property type="entry name" value="Myosin_head_motor_dom-like"/>
</dbReference>
<dbReference type="GO" id="GO:0007015">
    <property type="term" value="P:actin filament organization"/>
    <property type="evidence" value="ECO:0007669"/>
    <property type="project" value="TreeGrafter"/>
</dbReference>
<dbReference type="GO" id="GO:0051015">
    <property type="term" value="F:actin filament binding"/>
    <property type="evidence" value="ECO:0007669"/>
    <property type="project" value="TreeGrafter"/>
</dbReference>
<keyword evidence="2" id="KW-0677">Repeat</keyword>
<keyword evidence="9 10" id="KW-0009">Actin-binding</keyword>
<evidence type="ECO:0000256" key="5">
    <source>
        <dbReference type="ARBA" id="ARBA00022860"/>
    </source>
</evidence>
<evidence type="ECO:0000256" key="10">
    <source>
        <dbReference type="PROSITE-ProRule" id="PRU00782"/>
    </source>
</evidence>
<keyword evidence="16" id="KW-1185">Reference proteome</keyword>
<dbReference type="InterPro" id="IPR036961">
    <property type="entry name" value="Kinesin_motor_dom_sf"/>
</dbReference>
<feature type="region of interest" description="Disordered" evidence="12">
    <location>
        <begin position="592"/>
        <end position="621"/>
    </location>
</feature>
<dbReference type="EMBL" id="VYXC01000512">
    <property type="protein sequence ID" value="NWU19120.1"/>
    <property type="molecule type" value="Genomic_DNA"/>
</dbReference>
<dbReference type="Proteomes" id="UP000584415">
    <property type="component" value="Unassembled WGS sequence"/>
</dbReference>
<evidence type="ECO:0000313" key="16">
    <source>
        <dbReference type="Proteomes" id="UP000584415"/>
    </source>
</evidence>
<feature type="compositionally biased region" description="Low complexity" evidence="12">
    <location>
        <begin position="1111"/>
        <end position="1133"/>
    </location>
</feature>
<dbReference type="PRINTS" id="PR00193">
    <property type="entry name" value="MYOSINHEAVY"/>
</dbReference>
<evidence type="ECO:0000256" key="11">
    <source>
        <dbReference type="SAM" id="Coils"/>
    </source>
</evidence>
<dbReference type="Pfam" id="PF00612">
    <property type="entry name" value="IQ"/>
    <property type="match status" value="5"/>
</dbReference>
<feature type="region of interest" description="Disordered" evidence="12">
    <location>
        <begin position="1111"/>
        <end position="1137"/>
    </location>
</feature>
<dbReference type="SUPFAM" id="SSF52540">
    <property type="entry name" value="P-loop containing nucleoside triphosphate hydrolases"/>
    <property type="match status" value="2"/>
</dbReference>
<dbReference type="GO" id="GO:0005516">
    <property type="term" value="F:calmodulin binding"/>
    <property type="evidence" value="ECO:0007669"/>
    <property type="project" value="UniProtKB-KW"/>
</dbReference>
<dbReference type="GO" id="GO:0000146">
    <property type="term" value="F:microfilament motor activity"/>
    <property type="evidence" value="ECO:0007669"/>
    <property type="project" value="TreeGrafter"/>
</dbReference>
<dbReference type="PANTHER" id="PTHR13140">
    <property type="entry name" value="MYOSIN"/>
    <property type="match status" value="1"/>
</dbReference>
<dbReference type="InterPro" id="IPR027417">
    <property type="entry name" value="P-loop_NTPase"/>
</dbReference>
<keyword evidence="7 10" id="KW-0518">Myosin</keyword>
<evidence type="ECO:0000256" key="7">
    <source>
        <dbReference type="ARBA" id="ARBA00023123"/>
    </source>
</evidence>
<gene>
    <name evidence="15" type="primary">Myo5b</name>
    <name evidence="15" type="ORF">DYACAS_R06774</name>
</gene>
<keyword evidence="3 10" id="KW-0547">Nucleotide-binding</keyword>
<dbReference type="Gene3D" id="1.20.120.720">
    <property type="entry name" value="Myosin VI head, motor domain, U50 subdomain"/>
    <property type="match status" value="1"/>
</dbReference>
<dbReference type="SMART" id="SM00242">
    <property type="entry name" value="MYSc"/>
    <property type="match status" value="1"/>
</dbReference>
<dbReference type="CDD" id="cd01380">
    <property type="entry name" value="MYSc_Myo5"/>
    <property type="match status" value="1"/>
</dbReference>
<dbReference type="PANTHER" id="PTHR13140:SF356">
    <property type="entry name" value="UNCONVENTIONAL MYOSIN-VB"/>
    <property type="match status" value="1"/>
</dbReference>
<keyword evidence="8 10" id="KW-0505">Motor protein</keyword>
<dbReference type="Gene3D" id="1.20.58.530">
    <property type="match status" value="1"/>
</dbReference>
<dbReference type="GO" id="GO:0016459">
    <property type="term" value="C:myosin complex"/>
    <property type="evidence" value="ECO:0007669"/>
    <property type="project" value="UniProtKB-KW"/>
</dbReference>
<dbReference type="PROSITE" id="PS51456">
    <property type="entry name" value="MYOSIN_MOTOR"/>
    <property type="match status" value="1"/>
</dbReference>
<dbReference type="InterPro" id="IPR000048">
    <property type="entry name" value="IQ_motif_EF-hand-BS"/>
</dbReference>
<dbReference type="FunFam" id="1.10.10.820:FF:000001">
    <property type="entry name" value="Myosin heavy chain"/>
    <property type="match status" value="1"/>
</dbReference>
<feature type="coiled-coil region" evidence="11">
    <location>
        <begin position="1021"/>
        <end position="1079"/>
    </location>
</feature>
<feature type="domain" description="Dilute" evidence="13">
    <location>
        <begin position="1455"/>
        <end position="1727"/>
    </location>
</feature>
<dbReference type="FunFam" id="1.20.5.190:FF:000001">
    <property type="entry name" value="unconventional myosin-Va"/>
    <property type="match status" value="1"/>
</dbReference>
<dbReference type="Gene3D" id="1.10.10.820">
    <property type="match status" value="1"/>
</dbReference>
<evidence type="ECO:0000256" key="9">
    <source>
        <dbReference type="ARBA" id="ARBA00023203"/>
    </source>
</evidence>
<evidence type="ECO:0000256" key="1">
    <source>
        <dbReference type="ARBA" id="ARBA00008314"/>
    </source>
</evidence>
<dbReference type="PROSITE" id="PS50096">
    <property type="entry name" value="IQ"/>
    <property type="match status" value="5"/>
</dbReference>
<accession>A0A7K5UQY8</accession>
<feature type="binding site" evidence="10">
    <location>
        <begin position="152"/>
        <end position="159"/>
    </location>
    <ligand>
        <name>ATP</name>
        <dbReference type="ChEBI" id="CHEBI:30616"/>
    </ligand>
</feature>
<evidence type="ECO:0000256" key="3">
    <source>
        <dbReference type="ARBA" id="ARBA00022741"/>
    </source>
</evidence>
<comment type="caution">
    <text evidence="15">The sequence shown here is derived from an EMBL/GenBank/DDBJ whole genome shotgun (WGS) entry which is preliminary data.</text>
</comment>
<evidence type="ECO:0000259" key="14">
    <source>
        <dbReference type="PROSITE" id="PS51456"/>
    </source>
</evidence>
<feature type="domain" description="Myosin motor" evidence="14">
    <location>
        <begin position="58"/>
        <end position="749"/>
    </location>
</feature>
<evidence type="ECO:0000256" key="12">
    <source>
        <dbReference type="SAM" id="MobiDB-lite"/>
    </source>
</evidence>
<dbReference type="GO" id="GO:0005737">
    <property type="term" value="C:cytoplasm"/>
    <property type="evidence" value="ECO:0007669"/>
    <property type="project" value="TreeGrafter"/>
</dbReference>
<feature type="non-terminal residue" evidence="15">
    <location>
        <position position="1"/>
    </location>
</feature>
<keyword evidence="4 10" id="KW-0067">ATP-binding</keyword>
<name>A0A7K5UQY8_9CORV</name>
<feature type="compositionally biased region" description="Low complexity" evidence="12">
    <location>
        <begin position="607"/>
        <end position="621"/>
    </location>
</feature>
<keyword evidence="5" id="KW-0112">Calmodulin-binding</keyword>
<evidence type="ECO:0000313" key="15">
    <source>
        <dbReference type="EMBL" id="NWU19120.1"/>
    </source>
</evidence>
<dbReference type="Gene3D" id="3.40.850.10">
    <property type="entry name" value="Kinesin motor domain"/>
    <property type="match status" value="1"/>
</dbReference>
<feature type="coiled-coil region" evidence="11">
    <location>
        <begin position="1298"/>
        <end position="1375"/>
    </location>
</feature>
<evidence type="ECO:0000256" key="6">
    <source>
        <dbReference type="ARBA" id="ARBA00023054"/>
    </source>
</evidence>
<evidence type="ECO:0000256" key="2">
    <source>
        <dbReference type="ARBA" id="ARBA00022737"/>
    </source>
</evidence>
<dbReference type="Gene3D" id="6.20.240.20">
    <property type="match status" value="1"/>
</dbReference>
<dbReference type="SMART" id="SM01132">
    <property type="entry name" value="DIL"/>
    <property type="match status" value="1"/>
</dbReference>
<feature type="region of interest" description="Actin-binding" evidence="10">
    <location>
        <begin position="628"/>
        <end position="650"/>
    </location>
</feature>
<evidence type="ECO:0000259" key="13">
    <source>
        <dbReference type="PROSITE" id="PS51126"/>
    </source>
</evidence>
<dbReference type="PROSITE" id="PS51126">
    <property type="entry name" value="DILUTE"/>
    <property type="match status" value="1"/>
</dbReference>
<dbReference type="Pfam" id="PF00063">
    <property type="entry name" value="Myosin_head"/>
    <property type="match status" value="1"/>
</dbReference>
<dbReference type="Pfam" id="PF01843">
    <property type="entry name" value="DIL"/>
    <property type="match status" value="1"/>
</dbReference>
<dbReference type="InterPro" id="IPR002710">
    <property type="entry name" value="Dilute_dom"/>
</dbReference>
<keyword evidence="6 11" id="KW-0175">Coiled coil</keyword>
<comment type="similarity">
    <text evidence="1 10">Belongs to the TRAFAC class myosin-kinesin ATPase superfamily. Myosin family.</text>
</comment>
<dbReference type="InterPro" id="IPR036103">
    <property type="entry name" value="MYSc_Myo5"/>
</dbReference>
<dbReference type="Gene3D" id="1.20.5.190">
    <property type="match status" value="3"/>
</dbReference>
<dbReference type="GO" id="GO:0005524">
    <property type="term" value="F:ATP binding"/>
    <property type="evidence" value="ECO:0007669"/>
    <property type="project" value="UniProtKB-UniRule"/>
</dbReference>
<feature type="non-terminal residue" evidence="15">
    <location>
        <position position="1774"/>
    </location>
</feature>